<dbReference type="Proteomes" id="UP000299102">
    <property type="component" value="Unassembled WGS sequence"/>
</dbReference>
<protein>
    <submittedName>
        <fullName evidence="1">Uncharacterized protein</fullName>
    </submittedName>
</protein>
<organism evidence="1 2">
    <name type="scientific">Eumeta variegata</name>
    <name type="common">Bagworm moth</name>
    <name type="synonym">Eumeta japonica</name>
    <dbReference type="NCBI Taxonomy" id="151549"/>
    <lineage>
        <taxon>Eukaryota</taxon>
        <taxon>Metazoa</taxon>
        <taxon>Ecdysozoa</taxon>
        <taxon>Arthropoda</taxon>
        <taxon>Hexapoda</taxon>
        <taxon>Insecta</taxon>
        <taxon>Pterygota</taxon>
        <taxon>Neoptera</taxon>
        <taxon>Endopterygota</taxon>
        <taxon>Lepidoptera</taxon>
        <taxon>Glossata</taxon>
        <taxon>Ditrysia</taxon>
        <taxon>Tineoidea</taxon>
        <taxon>Psychidae</taxon>
        <taxon>Oiketicinae</taxon>
        <taxon>Eumeta</taxon>
    </lineage>
</organism>
<name>A0A4C1W9D9_EUMVA</name>
<sequence>MDDVSELTKNRRLYILCVNKIQTKGSDGAIKRGSFDTYWSGVDQICSSSKPDRNDNAQSDRCIAFNYHHYLFYTSGMACDVANECWTIISTSPGRFRPRPPPISYASSWNCPLFQKHEHTAAPSTSIRFYGHVSCAEPPHFKGPTTRHLVVGGLKSSVFEKYPVRYVVTKHQAVYALCKENTNECAQIDSGGTKKIRDDKAKITSKGKMFTGPGKKKTKQLLQNSRLIALNHHRRFTIERVCLDGEDKRLRKAEANVYSMFCANTFGFGRLRSAGARPFAGRARP</sequence>
<gene>
    <name evidence="1" type="ORF">EVAR_30588_1</name>
</gene>
<comment type="caution">
    <text evidence="1">The sequence shown here is derived from an EMBL/GenBank/DDBJ whole genome shotgun (WGS) entry which is preliminary data.</text>
</comment>
<proteinExistence type="predicted"/>
<dbReference type="OrthoDB" id="418748at2759"/>
<dbReference type="EMBL" id="BGZK01000503">
    <property type="protein sequence ID" value="GBP47500.1"/>
    <property type="molecule type" value="Genomic_DNA"/>
</dbReference>
<evidence type="ECO:0000313" key="1">
    <source>
        <dbReference type="EMBL" id="GBP47500.1"/>
    </source>
</evidence>
<evidence type="ECO:0000313" key="2">
    <source>
        <dbReference type="Proteomes" id="UP000299102"/>
    </source>
</evidence>
<dbReference type="AlphaFoldDB" id="A0A4C1W9D9"/>
<accession>A0A4C1W9D9</accession>
<reference evidence="1 2" key="1">
    <citation type="journal article" date="2019" name="Commun. Biol.">
        <title>The bagworm genome reveals a unique fibroin gene that provides high tensile strength.</title>
        <authorList>
            <person name="Kono N."/>
            <person name="Nakamura H."/>
            <person name="Ohtoshi R."/>
            <person name="Tomita M."/>
            <person name="Numata K."/>
            <person name="Arakawa K."/>
        </authorList>
    </citation>
    <scope>NUCLEOTIDE SEQUENCE [LARGE SCALE GENOMIC DNA]</scope>
</reference>
<keyword evidence="2" id="KW-1185">Reference proteome</keyword>